<sequence>MNIKTELHISLFSITVLSCLFGQLSQDISPKSFTYPPDKTVTNITMPDLDVDALHAEDENRPSWKPFRYGHKFTVDLSPSNSGSWWELSNGSRIWRLKIESTGAYALSLEFDRFDLPLHSTLHVYSPDKSEIYGAYTSKNN</sequence>
<organism evidence="1">
    <name type="scientific">marine metagenome</name>
    <dbReference type="NCBI Taxonomy" id="408172"/>
    <lineage>
        <taxon>unclassified sequences</taxon>
        <taxon>metagenomes</taxon>
        <taxon>ecological metagenomes</taxon>
    </lineage>
</organism>
<feature type="non-terminal residue" evidence="1">
    <location>
        <position position="141"/>
    </location>
</feature>
<dbReference type="AlphaFoldDB" id="A0A382AZQ6"/>
<evidence type="ECO:0000313" key="1">
    <source>
        <dbReference type="EMBL" id="SVB06483.1"/>
    </source>
</evidence>
<gene>
    <name evidence="1" type="ORF">METZ01_LOCUS159337</name>
</gene>
<reference evidence="1" key="1">
    <citation type="submission" date="2018-05" db="EMBL/GenBank/DDBJ databases">
        <authorList>
            <person name="Lanie J.A."/>
            <person name="Ng W.-L."/>
            <person name="Kazmierczak K.M."/>
            <person name="Andrzejewski T.M."/>
            <person name="Davidsen T.M."/>
            <person name="Wayne K.J."/>
            <person name="Tettelin H."/>
            <person name="Glass J.I."/>
            <person name="Rusch D."/>
            <person name="Podicherti R."/>
            <person name="Tsui H.-C.T."/>
            <person name="Winkler M.E."/>
        </authorList>
    </citation>
    <scope>NUCLEOTIDE SEQUENCE</scope>
</reference>
<protein>
    <submittedName>
        <fullName evidence="1">Uncharacterized protein</fullName>
    </submittedName>
</protein>
<proteinExistence type="predicted"/>
<dbReference type="EMBL" id="UINC01027365">
    <property type="protein sequence ID" value="SVB06483.1"/>
    <property type="molecule type" value="Genomic_DNA"/>
</dbReference>
<name>A0A382AZQ6_9ZZZZ</name>
<dbReference type="PROSITE" id="PS51257">
    <property type="entry name" value="PROKAR_LIPOPROTEIN"/>
    <property type="match status" value="1"/>
</dbReference>
<accession>A0A382AZQ6</accession>